<evidence type="ECO:0000313" key="3">
    <source>
        <dbReference type="EMBL" id="CDR37058.1"/>
    </source>
</evidence>
<organism evidence="3">
    <name type="scientific">Rhodotorula toruloides</name>
    <name type="common">Yeast</name>
    <name type="synonym">Rhodosporidium toruloides</name>
    <dbReference type="NCBI Taxonomy" id="5286"/>
    <lineage>
        <taxon>Eukaryota</taxon>
        <taxon>Fungi</taxon>
        <taxon>Dikarya</taxon>
        <taxon>Basidiomycota</taxon>
        <taxon>Pucciniomycotina</taxon>
        <taxon>Microbotryomycetes</taxon>
        <taxon>Sporidiobolales</taxon>
        <taxon>Sporidiobolaceae</taxon>
        <taxon>Rhodotorula</taxon>
    </lineage>
</organism>
<dbReference type="SUPFAM" id="SSF54277">
    <property type="entry name" value="CAD &amp; PB1 domains"/>
    <property type="match status" value="1"/>
</dbReference>
<gene>
    <name evidence="3" type="ORF">RHTO0S_02e10286g</name>
</gene>
<dbReference type="OrthoDB" id="661148at2759"/>
<name>A0A061AIV5_RHOTO</name>
<feature type="compositionally biased region" description="Polar residues" evidence="1">
    <location>
        <begin position="144"/>
        <end position="158"/>
    </location>
</feature>
<feature type="compositionally biased region" description="Low complexity" evidence="1">
    <location>
        <begin position="114"/>
        <end position="124"/>
    </location>
</feature>
<feature type="domain" description="PB1" evidence="2">
    <location>
        <begin position="3"/>
        <end position="86"/>
    </location>
</feature>
<dbReference type="PROSITE" id="PS51745">
    <property type="entry name" value="PB1"/>
    <property type="match status" value="1"/>
</dbReference>
<dbReference type="Gene3D" id="3.10.20.90">
    <property type="entry name" value="Phosphatidylinositol 3-kinase Catalytic Subunit, Chain A, domain 1"/>
    <property type="match status" value="1"/>
</dbReference>
<accession>A0A061AIV5</accession>
<feature type="compositionally biased region" description="Low complexity" evidence="1">
    <location>
        <begin position="214"/>
        <end position="226"/>
    </location>
</feature>
<proteinExistence type="predicted"/>
<reference evidence="3" key="1">
    <citation type="journal article" date="2014" name="Genome Announc.">
        <title>Draft genome sequence of Rhodosporidium toruloides CECT1137, an oleaginous yeast of biotechnological interest.</title>
        <authorList>
            <person name="Morin N."/>
            <person name="Calcas X."/>
            <person name="Devillers H."/>
            <person name="Durrens P."/>
            <person name="Sherman D.J."/>
            <person name="Nicaud J.-M."/>
            <person name="Neuveglise C."/>
        </authorList>
    </citation>
    <scope>NUCLEOTIDE SEQUENCE</scope>
    <source>
        <strain evidence="3">CECT1137</strain>
    </source>
</reference>
<feature type="compositionally biased region" description="Polar residues" evidence="1">
    <location>
        <begin position="125"/>
        <end position="134"/>
    </location>
</feature>
<dbReference type="Pfam" id="PF00564">
    <property type="entry name" value="PB1"/>
    <property type="match status" value="1"/>
</dbReference>
<evidence type="ECO:0000256" key="1">
    <source>
        <dbReference type="SAM" id="MobiDB-lite"/>
    </source>
</evidence>
<sequence length="249" mass="26667">MPYMILKVTHDTKPKPITRLLPLTSCPTWSALTQKIATRFQLTVPPIALTYSDDDDDEITLSSDIELEELWLATLPTILKLERDSGTKDDAACVKMQIVLPWQQEQARDVKLESVSGSVSGSVSPLLQRNTQTPAGFAPPPPRNCQSTSPTTPKQRNAPSEPAKTPDAPFRGVSWQDGGTDAPAVDEKPHPHASQHACSRAQPDGAEHLGAENPAAAPTSPAHSTSPPAPLPRTLSPQRSYSSDSSGTG</sequence>
<feature type="region of interest" description="Disordered" evidence="1">
    <location>
        <begin position="113"/>
        <end position="249"/>
    </location>
</feature>
<protein>
    <submittedName>
        <fullName evidence="3">RHTO0S02e10286g1_1</fullName>
    </submittedName>
</protein>
<dbReference type="AlphaFoldDB" id="A0A061AIV5"/>
<dbReference type="InterPro" id="IPR053793">
    <property type="entry name" value="PB1-like"/>
</dbReference>
<evidence type="ECO:0000259" key="2">
    <source>
        <dbReference type="PROSITE" id="PS51745"/>
    </source>
</evidence>
<dbReference type="InterPro" id="IPR000270">
    <property type="entry name" value="PB1_dom"/>
</dbReference>
<dbReference type="EMBL" id="LK052937">
    <property type="protein sequence ID" value="CDR37058.1"/>
    <property type="molecule type" value="Genomic_DNA"/>
</dbReference>
<feature type="compositionally biased region" description="Polar residues" evidence="1">
    <location>
        <begin position="235"/>
        <end position="249"/>
    </location>
</feature>
<dbReference type="CDD" id="cd05992">
    <property type="entry name" value="PB1"/>
    <property type="match status" value="1"/>
</dbReference>